<dbReference type="STRING" id="299467.A0A443RVY2"/>
<dbReference type="Proteomes" id="UP000288716">
    <property type="component" value="Unassembled WGS sequence"/>
</dbReference>
<feature type="non-terminal residue" evidence="2">
    <location>
        <position position="1"/>
    </location>
</feature>
<evidence type="ECO:0000313" key="3">
    <source>
        <dbReference type="Proteomes" id="UP000288716"/>
    </source>
</evidence>
<proteinExistence type="predicted"/>
<dbReference type="VEuPathDB" id="VectorBase:LDEU012640"/>
<dbReference type="InterPro" id="IPR036188">
    <property type="entry name" value="FAD/NAD-bd_sf"/>
</dbReference>
<sequence length="100" mass="11334">NINDVKVGIVGAGISGLYAALMLLELGINYEIFEASDRIGGRHHTYYFDENEAYNYVECGAMRFPIIAEYDILIGKQKWTLLSYLNNKLDESGKKQHCLL</sequence>
<dbReference type="GO" id="GO:0009063">
    <property type="term" value="P:amino acid catabolic process"/>
    <property type="evidence" value="ECO:0007669"/>
    <property type="project" value="TreeGrafter"/>
</dbReference>
<comment type="caution">
    <text evidence="2">The sequence shown here is derived from an EMBL/GenBank/DDBJ whole genome shotgun (WGS) entry which is preliminary data.</text>
</comment>
<dbReference type="SUPFAM" id="SSF51905">
    <property type="entry name" value="FAD/NAD(P)-binding domain"/>
    <property type="match status" value="1"/>
</dbReference>
<dbReference type="Pfam" id="PF01593">
    <property type="entry name" value="Amino_oxidase"/>
    <property type="match status" value="1"/>
</dbReference>
<dbReference type="Gene3D" id="3.90.660.10">
    <property type="match status" value="1"/>
</dbReference>
<dbReference type="OrthoDB" id="5046242at2759"/>
<dbReference type="Gene3D" id="3.50.50.60">
    <property type="entry name" value="FAD/NAD(P)-binding domain"/>
    <property type="match status" value="1"/>
</dbReference>
<dbReference type="PANTHER" id="PTHR10742:SF342">
    <property type="entry name" value="AMINE OXIDASE"/>
    <property type="match status" value="1"/>
</dbReference>
<feature type="domain" description="Amine oxidase" evidence="1">
    <location>
        <begin position="14"/>
        <end position="66"/>
    </location>
</feature>
<gene>
    <name evidence="2" type="ORF">B4U80_14441</name>
</gene>
<dbReference type="GO" id="GO:0001716">
    <property type="term" value="F:L-amino-acid oxidase activity"/>
    <property type="evidence" value="ECO:0007669"/>
    <property type="project" value="TreeGrafter"/>
</dbReference>
<name>A0A443RVY2_9ACAR</name>
<keyword evidence="3" id="KW-1185">Reference proteome</keyword>
<dbReference type="InterPro" id="IPR002937">
    <property type="entry name" value="Amino_oxidase"/>
</dbReference>
<dbReference type="EMBL" id="NCKV01026625">
    <property type="protein sequence ID" value="RWS19400.1"/>
    <property type="molecule type" value="Genomic_DNA"/>
</dbReference>
<dbReference type="PANTHER" id="PTHR10742">
    <property type="entry name" value="FLAVIN MONOAMINE OXIDASE"/>
    <property type="match status" value="1"/>
</dbReference>
<reference evidence="2 3" key="1">
    <citation type="journal article" date="2018" name="Gigascience">
        <title>Genomes of trombidid mites reveal novel predicted allergens and laterally-transferred genes associated with secondary metabolism.</title>
        <authorList>
            <person name="Dong X."/>
            <person name="Chaisiri K."/>
            <person name="Xia D."/>
            <person name="Armstrong S.D."/>
            <person name="Fang Y."/>
            <person name="Donnelly M.J."/>
            <person name="Kadowaki T."/>
            <person name="McGarry J.W."/>
            <person name="Darby A.C."/>
            <person name="Makepeace B.L."/>
        </authorList>
    </citation>
    <scope>NUCLEOTIDE SEQUENCE [LARGE SCALE GENOMIC DNA]</scope>
    <source>
        <strain evidence="2">UoL-UT</strain>
    </source>
</reference>
<dbReference type="InterPro" id="IPR050281">
    <property type="entry name" value="Flavin_monoamine_oxidase"/>
</dbReference>
<dbReference type="PRINTS" id="PR00419">
    <property type="entry name" value="ADXRDTASE"/>
</dbReference>
<accession>A0A443RVY2</accession>
<dbReference type="AlphaFoldDB" id="A0A443RVY2"/>
<protein>
    <recommendedName>
        <fullName evidence="1">Amine oxidase domain-containing protein</fullName>
    </recommendedName>
</protein>
<organism evidence="2 3">
    <name type="scientific">Leptotrombidium deliense</name>
    <dbReference type="NCBI Taxonomy" id="299467"/>
    <lineage>
        <taxon>Eukaryota</taxon>
        <taxon>Metazoa</taxon>
        <taxon>Ecdysozoa</taxon>
        <taxon>Arthropoda</taxon>
        <taxon>Chelicerata</taxon>
        <taxon>Arachnida</taxon>
        <taxon>Acari</taxon>
        <taxon>Acariformes</taxon>
        <taxon>Trombidiformes</taxon>
        <taxon>Prostigmata</taxon>
        <taxon>Anystina</taxon>
        <taxon>Parasitengona</taxon>
        <taxon>Trombiculoidea</taxon>
        <taxon>Trombiculidae</taxon>
        <taxon>Leptotrombidium</taxon>
    </lineage>
</organism>
<evidence type="ECO:0000313" key="2">
    <source>
        <dbReference type="EMBL" id="RWS19400.1"/>
    </source>
</evidence>
<evidence type="ECO:0000259" key="1">
    <source>
        <dbReference type="Pfam" id="PF01593"/>
    </source>
</evidence>